<keyword evidence="3" id="KW-1185">Reference proteome</keyword>
<reference evidence="2" key="1">
    <citation type="submission" date="2021-10" db="EMBL/GenBank/DDBJ databases">
        <title>Streptomonospora sp. nov., isolated from mangrove soil.</title>
        <authorList>
            <person name="Chen X."/>
            <person name="Ge X."/>
            <person name="Liu W."/>
        </authorList>
    </citation>
    <scope>NUCLEOTIDE SEQUENCE</scope>
    <source>
        <strain evidence="2">S1-112</strain>
    </source>
</reference>
<accession>A0A9X3SQ41</accession>
<dbReference type="RefSeq" id="WP_270073611.1">
    <property type="nucleotide sequence ID" value="NZ_JAJAQC010000035.1"/>
</dbReference>
<name>A0A9X3SQ41_9ACTN</name>
<evidence type="ECO:0000256" key="1">
    <source>
        <dbReference type="SAM" id="MobiDB-lite"/>
    </source>
</evidence>
<dbReference type="Proteomes" id="UP001140076">
    <property type="component" value="Unassembled WGS sequence"/>
</dbReference>
<feature type="region of interest" description="Disordered" evidence="1">
    <location>
        <begin position="1"/>
        <end position="55"/>
    </location>
</feature>
<feature type="compositionally biased region" description="Basic and acidic residues" evidence="1">
    <location>
        <begin position="15"/>
        <end position="33"/>
    </location>
</feature>
<evidence type="ECO:0000313" key="3">
    <source>
        <dbReference type="Proteomes" id="UP001140076"/>
    </source>
</evidence>
<evidence type="ECO:0000313" key="2">
    <source>
        <dbReference type="EMBL" id="MDA0566351.1"/>
    </source>
</evidence>
<comment type="caution">
    <text evidence="2">The sequence shown here is derived from an EMBL/GenBank/DDBJ whole genome shotgun (WGS) entry which is preliminary data.</text>
</comment>
<gene>
    <name evidence="2" type="ORF">LG943_18820</name>
</gene>
<proteinExistence type="predicted"/>
<organism evidence="2 3">
    <name type="scientific">Streptomonospora mangrovi</name>
    <dbReference type="NCBI Taxonomy" id="2883123"/>
    <lineage>
        <taxon>Bacteria</taxon>
        <taxon>Bacillati</taxon>
        <taxon>Actinomycetota</taxon>
        <taxon>Actinomycetes</taxon>
        <taxon>Streptosporangiales</taxon>
        <taxon>Nocardiopsidaceae</taxon>
        <taxon>Streptomonospora</taxon>
    </lineage>
</organism>
<protein>
    <submittedName>
        <fullName evidence="2">Uncharacterized protein</fullName>
    </submittedName>
</protein>
<dbReference type="EMBL" id="JAJAQC010000035">
    <property type="protein sequence ID" value="MDA0566351.1"/>
    <property type="molecule type" value="Genomic_DNA"/>
</dbReference>
<dbReference type="AlphaFoldDB" id="A0A9X3SQ41"/>
<sequence>MPTPLHLEVTMGDHGNPDKPQDTHPGSDRDGQKPPRHGTGEPIPDQGGDGQRPGQ</sequence>